<feature type="domain" description="NAD(P)-binding" evidence="1">
    <location>
        <begin position="7"/>
        <end position="179"/>
    </location>
</feature>
<dbReference type="EMBL" id="PVWG01000001">
    <property type="protein sequence ID" value="PSB21994.1"/>
    <property type="molecule type" value="Genomic_DNA"/>
</dbReference>
<dbReference type="InterPro" id="IPR016040">
    <property type="entry name" value="NAD(P)-bd_dom"/>
</dbReference>
<dbReference type="Gene3D" id="3.40.50.720">
    <property type="entry name" value="NAD(P)-binding Rossmann-like Domain"/>
    <property type="match status" value="1"/>
</dbReference>
<proteinExistence type="predicted"/>
<keyword evidence="3" id="KW-1185">Reference proteome</keyword>
<sequence>MMILITGASGNIGTTVVECLRARQAPFRIGSRKPNSVSQDGAEIVPFDFLNASTFRSAVQGCNAVFLLRPPAISDTRKTLNSFLDVARSQGVQHIVFVSVAGAADNPLVPHHAVEQHLRQKSEGWTILRPGFFAQNLGDAYRDDIVQDDRIFLPAGAGRVAFIDGRDIAEVAVNVLINPASHQAQIYTLTGSESLSFVEVATALSDELGRAIVYQPASVPGYFSHLFRRKMPLEQILVQTILHVGLRFGQAEAVANTLAKLLGHPPRKLRDYVRDYRDLWLKTT</sequence>
<protein>
    <submittedName>
        <fullName evidence="2">SDR family NAD(P)-dependent oxidoreductase</fullName>
    </submittedName>
</protein>
<name>A0A2T1DNK1_9CYAN</name>
<organism evidence="2 3">
    <name type="scientific">Phormidesmis priestleyi ULC007</name>
    <dbReference type="NCBI Taxonomy" id="1920490"/>
    <lineage>
        <taxon>Bacteria</taxon>
        <taxon>Bacillati</taxon>
        <taxon>Cyanobacteriota</taxon>
        <taxon>Cyanophyceae</taxon>
        <taxon>Leptolyngbyales</taxon>
        <taxon>Leptolyngbyaceae</taxon>
        <taxon>Phormidesmis</taxon>
    </lineage>
</organism>
<dbReference type="PANTHER" id="PTHR43162:SF1">
    <property type="entry name" value="PRESTALK A DIFFERENTIATION PROTEIN A"/>
    <property type="match status" value="1"/>
</dbReference>
<gene>
    <name evidence="2" type="ORF">C7B65_00835</name>
</gene>
<evidence type="ECO:0000313" key="3">
    <source>
        <dbReference type="Proteomes" id="UP000238634"/>
    </source>
</evidence>
<dbReference type="OrthoDB" id="9794300at2"/>
<comment type="caution">
    <text evidence="2">The sequence shown here is derived from an EMBL/GenBank/DDBJ whole genome shotgun (WGS) entry which is preliminary data.</text>
</comment>
<dbReference type="InterPro" id="IPR036291">
    <property type="entry name" value="NAD(P)-bd_dom_sf"/>
</dbReference>
<reference evidence="2 3" key="2">
    <citation type="submission" date="2018-03" db="EMBL/GenBank/DDBJ databases">
        <title>The ancient ancestry and fast evolution of plastids.</title>
        <authorList>
            <person name="Moore K.R."/>
            <person name="Magnabosco C."/>
            <person name="Momper L."/>
            <person name="Gold D.A."/>
            <person name="Bosak T."/>
            <person name="Fournier G.P."/>
        </authorList>
    </citation>
    <scope>NUCLEOTIDE SEQUENCE [LARGE SCALE GENOMIC DNA]</scope>
    <source>
        <strain evidence="2 3">ULC007</strain>
    </source>
</reference>
<dbReference type="SUPFAM" id="SSF51735">
    <property type="entry name" value="NAD(P)-binding Rossmann-fold domains"/>
    <property type="match status" value="1"/>
</dbReference>
<dbReference type="Pfam" id="PF13460">
    <property type="entry name" value="NAD_binding_10"/>
    <property type="match status" value="1"/>
</dbReference>
<evidence type="ECO:0000313" key="2">
    <source>
        <dbReference type="EMBL" id="PSB21994.1"/>
    </source>
</evidence>
<dbReference type="PANTHER" id="PTHR43162">
    <property type="match status" value="1"/>
</dbReference>
<dbReference type="AlphaFoldDB" id="A0A2T1DNK1"/>
<dbReference type="CDD" id="cd05269">
    <property type="entry name" value="TMR_SDR_a"/>
    <property type="match status" value="1"/>
</dbReference>
<dbReference type="InterPro" id="IPR051604">
    <property type="entry name" value="Ergot_Alk_Oxidoreductase"/>
</dbReference>
<evidence type="ECO:0000259" key="1">
    <source>
        <dbReference type="Pfam" id="PF13460"/>
    </source>
</evidence>
<dbReference type="STRING" id="1920490.GCA_001895925_00716"/>
<dbReference type="Gene3D" id="3.90.25.10">
    <property type="entry name" value="UDP-galactose 4-epimerase, domain 1"/>
    <property type="match status" value="1"/>
</dbReference>
<dbReference type="Proteomes" id="UP000238634">
    <property type="component" value="Unassembled WGS sequence"/>
</dbReference>
<accession>A0A2T1DNK1</accession>
<reference evidence="2 3" key="1">
    <citation type="submission" date="2018-02" db="EMBL/GenBank/DDBJ databases">
        <authorList>
            <person name="Cohen D.B."/>
            <person name="Kent A.D."/>
        </authorList>
    </citation>
    <scope>NUCLEOTIDE SEQUENCE [LARGE SCALE GENOMIC DNA]</scope>
    <source>
        <strain evidence="2 3">ULC007</strain>
    </source>
</reference>